<dbReference type="GO" id="GO:0016024">
    <property type="term" value="P:CDP-diacylglycerol biosynthetic process"/>
    <property type="evidence" value="ECO:0007669"/>
    <property type="project" value="UniProtKB-UniRule"/>
</dbReference>
<proteinExistence type="inferred from homology"/>
<keyword evidence="17 20" id="KW-1208">Phospholipid metabolism</keyword>
<comment type="subcellular location">
    <subcellularLocation>
        <location evidence="2 20">Mitochondrion inner membrane</location>
        <topology evidence="2 20">Peripheral membrane protein</topology>
        <orientation evidence="2 20">Matrix side</orientation>
    </subcellularLocation>
</comment>
<dbReference type="Pfam" id="PF09139">
    <property type="entry name" value="Tam41_Mmp37"/>
    <property type="match status" value="1"/>
</dbReference>
<keyword evidence="15 20" id="KW-0472">Membrane</keyword>
<keyword evidence="14 20" id="KW-0496">Mitochondrion</keyword>
<keyword evidence="16 20" id="KW-0594">Phospholipid biosynthesis</keyword>
<evidence type="ECO:0000256" key="5">
    <source>
        <dbReference type="ARBA" id="ARBA00005458"/>
    </source>
</evidence>
<dbReference type="GO" id="GO:0004605">
    <property type="term" value="F:phosphatidate cytidylyltransferase activity"/>
    <property type="evidence" value="ECO:0007669"/>
    <property type="project" value="UniProtKB-UniRule"/>
</dbReference>
<evidence type="ECO:0000256" key="15">
    <source>
        <dbReference type="ARBA" id="ARBA00023136"/>
    </source>
</evidence>
<evidence type="ECO:0000256" key="12">
    <source>
        <dbReference type="ARBA" id="ARBA00022842"/>
    </source>
</evidence>
<evidence type="ECO:0000256" key="20">
    <source>
        <dbReference type="PIRNR" id="PIRNR028840"/>
    </source>
</evidence>
<evidence type="ECO:0000256" key="19">
    <source>
        <dbReference type="ARBA" id="ARBA00031502"/>
    </source>
</evidence>
<keyword evidence="11 20" id="KW-0999">Mitochondrion inner membrane</keyword>
<comment type="function">
    <text evidence="20">Catalyzes the conversion of phosphatidic acid (PA) to CDP-diacylglycerol (CDP-DAG), an essential intermediate in the synthesis of phosphatidylglycerol, cardiolipin and phosphatidylinositol.</text>
</comment>
<comment type="catalytic activity">
    <reaction evidence="20">
        <text>a 1,2-diacyl-sn-glycero-3-phosphate + CTP + H(+) = a CDP-1,2-diacyl-sn-glycerol + diphosphate</text>
        <dbReference type="Rhea" id="RHEA:16229"/>
        <dbReference type="ChEBI" id="CHEBI:15378"/>
        <dbReference type="ChEBI" id="CHEBI:33019"/>
        <dbReference type="ChEBI" id="CHEBI:37563"/>
        <dbReference type="ChEBI" id="CHEBI:58332"/>
        <dbReference type="ChEBI" id="CHEBI:58608"/>
        <dbReference type="EC" id="2.7.7.41"/>
    </reaction>
</comment>
<evidence type="ECO:0000256" key="8">
    <source>
        <dbReference type="ARBA" id="ARBA00022516"/>
    </source>
</evidence>
<protein>
    <recommendedName>
        <fullName evidence="7 20">Phosphatidate cytidylyltransferase, mitochondrial</fullName>
        <ecNumber evidence="6 20">2.7.7.41</ecNumber>
    </recommendedName>
    <alternativeName>
        <fullName evidence="18 20">CDP-diacylglycerol synthase</fullName>
    </alternativeName>
    <alternativeName>
        <fullName evidence="19 20">Mitochondrial translocator assembly and maintenance protein 41 homolog</fullName>
    </alternativeName>
</protein>
<evidence type="ECO:0000313" key="22">
    <source>
        <dbReference type="Proteomes" id="UP000218231"/>
    </source>
</evidence>
<evidence type="ECO:0000313" key="21">
    <source>
        <dbReference type="EMBL" id="PAV82800.1"/>
    </source>
</evidence>
<dbReference type="InterPro" id="IPR015222">
    <property type="entry name" value="Tam41"/>
</dbReference>
<comment type="cofactor">
    <cofactor evidence="1 20">
        <name>Mg(2+)</name>
        <dbReference type="ChEBI" id="CHEBI:18420"/>
    </cofactor>
</comment>
<dbReference type="PIRSF" id="PIRSF028840">
    <property type="entry name" value="Mmp37"/>
    <property type="match status" value="1"/>
</dbReference>
<evidence type="ECO:0000256" key="1">
    <source>
        <dbReference type="ARBA" id="ARBA00001946"/>
    </source>
</evidence>
<gene>
    <name evidence="21" type="ORF">WR25_21972</name>
</gene>
<organism evidence="21 22">
    <name type="scientific">Diploscapter pachys</name>
    <dbReference type="NCBI Taxonomy" id="2018661"/>
    <lineage>
        <taxon>Eukaryota</taxon>
        <taxon>Metazoa</taxon>
        <taxon>Ecdysozoa</taxon>
        <taxon>Nematoda</taxon>
        <taxon>Chromadorea</taxon>
        <taxon>Rhabditida</taxon>
        <taxon>Rhabditina</taxon>
        <taxon>Rhabditomorpha</taxon>
        <taxon>Rhabditoidea</taxon>
        <taxon>Rhabditidae</taxon>
        <taxon>Diploscapter</taxon>
    </lineage>
</organism>
<dbReference type="EC" id="2.7.7.41" evidence="6 20"/>
<dbReference type="GO" id="GO:0005743">
    <property type="term" value="C:mitochondrial inner membrane"/>
    <property type="evidence" value="ECO:0007669"/>
    <property type="project" value="UniProtKB-SubCell"/>
</dbReference>
<evidence type="ECO:0000256" key="17">
    <source>
        <dbReference type="ARBA" id="ARBA00023264"/>
    </source>
</evidence>
<comment type="caution">
    <text evidence="21">The sequence shown here is derived from an EMBL/GenBank/DDBJ whole genome shotgun (WGS) entry which is preliminary data.</text>
</comment>
<dbReference type="AlphaFoldDB" id="A0A2A2L9F6"/>
<keyword evidence="13 20" id="KW-0443">Lipid metabolism</keyword>
<keyword evidence="9 20" id="KW-0808">Transferase</keyword>
<evidence type="ECO:0000256" key="9">
    <source>
        <dbReference type="ARBA" id="ARBA00022679"/>
    </source>
</evidence>
<evidence type="ECO:0000256" key="2">
    <source>
        <dbReference type="ARBA" id="ARBA00004443"/>
    </source>
</evidence>
<accession>A0A2A2L9F6</accession>
<evidence type="ECO:0000256" key="13">
    <source>
        <dbReference type="ARBA" id="ARBA00023098"/>
    </source>
</evidence>
<reference evidence="21 22" key="1">
    <citation type="journal article" date="2017" name="Curr. Biol.">
        <title>Genome architecture and evolution of a unichromosomal asexual nematode.</title>
        <authorList>
            <person name="Fradin H."/>
            <person name="Zegar C."/>
            <person name="Gutwein M."/>
            <person name="Lucas J."/>
            <person name="Kovtun M."/>
            <person name="Corcoran D."/>
            <person name="Baugh L.R."/>
            <person name="Kiontke K."/>
            <person name="Gunsalus K."/>
            <person name="Fitch D.H."/>
            <person name="Piano F."/>
        </authorList>
    </citation>
    <scope>NUCLEOTIDE SEQUENCE [LARGE SCALE GENOMIC DNA]</scope>
    <source>
        <strain evidence="21">PF1309</strain>
    </source>
</reference>
<comment type="similarity">
    <text evidence="5 20">Belongs to the TAM41 family.</text>
</comment>
<keyword evidence="22" id="KW-1185">Reference proteome</keyword>
<evidence type="ECO:0000256" key="6">
    <source>
        <dbReference type="ARBA" id="ARBA00012487"/>
    </source>
</evidence>
<evidence type="ECO:0000256" key="18">
    <source>
        <dbReference type="ARBA" id="ARBA00029893"/>
    </source>
</evidence>
<dbReference type="OrthoDB" id="341477at2759"/>
<keyword evidence="8 20" id="KW-0444">Lipid biosynthesis</keyword>
<dbReference type="PANTHER" id="PTHR13619">
    <property type="entry name" value="PHOSPHATIDATE CYTIDYLYLTRANSFERASE, MITOCHONDRIAL"/>
    <property type="match status" value="1"/>
</dbReference>
<sequence>MDLPRSASENDNSEYLDLISCLPLSTISYAFAYGSGAIQQQNEKKEDKMVDYILATDKPHQFHQDNIRLNPSHYSLVRLLGHKTVARMQQNWAARVYYNTHVRVGKRLIKYGVISTDDLKCDLLDWRWIYVAGRLHKPVLDVISPSSSIADNLVDNRRSALQAALLLLPDTFSATELFCAIVGLSYTGDFRMIVGEDVNKINKIVAGNYEQLKSLYIPLLADDSRLLVKSNETIQQDASTPAIYHRLNLLPSEVLQRLQKSYYKIYRRQRDMEEMLFSLAHQHNVGSSVSSALSAIVAPVAISQTMKNFLSAGLTKSWLTHLGRNRIITSPSPVAAAAPTLRTTYAPEPGIGLSPTRPGI</sequence>
<evidence type="ECO:0000256" key="4">
    <source>
        <dbReference type="ARBA" id="ARBA00005189"/>
    </source>
</evidence>
<dbReference type="GO" id="GO:0032049">
    <property type="term" value="P:cardiolipin biosynthetic process"/>
    <property type="evidence" value="ECO:0007669"/>
    <property type="project" value="UniProtKB-UniRule"/>
</dbReference>
<name>A0A2A2L9F6_9BILA</name>
<evidence type="ECO:0000256" key="11">
    <source>
        <dbReference type="ARBA" id="ARBA00022792"/>
    </source>
</evidence>
<evidence type="ECO:0000256" key="10">
    <source>
        <dbReference type="ARBA" id="ARBA00022695"/>
    </source>
</evidence>
<dbReference type="STRING" id="2018661.A0A2A2L9F6"/>
<evidence type="ECO:0000256" key="3">
    <source>
        <dbReference type="ARBA" id="ARBA00005119"/>
    </source>
</evidence>
<keyword evidence="10 20" id="KW-0548">Nucleotidyltransferase</keyword>
<comment type="pathway">
    <text evidence="3 20">Phospholipid metabolism; CDP-diacylglycerol biosynthesis; CDP-diacylglycerol from sn-glycerol 3-phosphate: step 3/3.</text>
</comment>
<evidence type="ECO:0000256" key="7">
    <source>
        <dbReference type="ARBA" id="ARBA00018337"/>
    </source>
</evidence>
<keyword evidence="12 20" id="KW-0460">Magnesium</keyword>
<dbReference type="Proteomes" id="UP000218231">
    <property type="component" value="Unassembled WGS sequence"/>
</dbReference>
<dbReference type="UniPathway" id="UPA00557">
    <property type="reaction ID" value="UER00614"/>
</dbReference>
<comment type="pathway">
    <text evidence="4">Lipid metabolism.</text>
</comment>
<evidence type="ECO:0000256" key="14">
    <source>
        <dbReference type="ARBA" id="ARBA00023128"/>
    </source>
</evidence>
<dbReference type="EMBL" id="LIAE01007026">
    <property type="protein sequence ID" value="PAV82800.1"/>
    <property type="molecule type" value="Genomic_DNA"/>
</dbReference>
<dbReference type="PANTHER" id="PTHR13619:SF0">
    <property type="entry name" value="PHOSPHATIDATE CYTIDYLYLTRANSFERASE, MITOCHONDRIAL"/>
    <property type="match status" value="1"/>
</dbReference>
<evidence type="ECO:0000256" key="16">
    <source>
        <dbReference type="ARBA" id="ARBA00023209"/>
    </source>
</evidence>